<dbReference type="Proteomes" id="UP000886501">
    <property type="component" value="Unassembled WGS sequence"/>
</dbReference>
<proteinExistence type="predicted"/>
<name>A0ACB6Z4Q1_THEGA</name>
<evidence type="ECO:0000313" key="1">
    <source>
        <dbReference type="EMBL" id="KAF9644616.1"/>
    </source>
</evidence>
<comment type="caution">
    <text evidence="1">The sequence shown here is derived from an EMBL/GenBank/DDBJ whole genome shotgun (WGS) entry which is preliminary data.</text>
</comment>
<protein>
    <submittedName>
        <fullName evidence="1">Uncharacterized protein</fullName>
    </submittedName>
</protein>
<dbReference type="EMBL" id="MU118128">
    <property type="protein sequence ID" value="KAF9644616.1"/>
    <property type="molecule type" value="Genomic_DNA"/>
</dbReference>
<reference evidence="1" key="1">
    <citation type="submission" date="2019-10" db="EMBL/GenBank/DDBJ databases">
        <authorList>
            <consortium name="DOE Joint Genome Institute"/>
            <person name="Kuo A."/>
            <person name="Miyauchi S."/>
            <person name="Kiss E."/>
            <person name="Drula E."/>
            <person name="Kohler A."/>
            <person name="Sanchez-Garcia M."/>
            <person name="Andreopoulos B."/>
            <person name="Barry K.W."/>
            <person name="Bonito G."/>
            <person name="Buee M."/>
            <person name="Carver A."/>
            <person name="Chen C."/>
            <person name="Cichocki N."/>
            <person name="Clum A."/>
            <person name="Culley D."/>
            <person name="Crous P.W."/>
            <person name="Fauchery L."/>
            <person name="Girlanda M."/>
            <person name="Hayes R."/>
            <person name="Keri Z."/>
            <person name="Labutti K."/>
            <person name="Lipzen A."/>
            <person name="Lombard V."/>
            <person name="Magnuson J."/>
            <person name="Maillard F."/>
            <person name="Morin E."/>
            <person name="Murat C."/>
            <person name="Nolan M."/>
            <person name="Ohm R."/>
            <person name="Pangilinan J."/>
            <person name="Pereira M."/>
            <person name="Perotto S."/>
            <person name="Peter M."/>
            <person name="Riley R."/>
            <person name="Sitrit Y."/>
            <person name="Stielow B."/>
            <person name="Szollosi G."/>
            <person name="Zifcakova L."/>
            <person name="Stursova M."/>
            <person name="Spatafora J.W."/>
            <person name="Tedersoo L."/>
            <person name="Vaario L.-M."/>
            <person name="Yamada A."/>
            <person name="Yan M."/>
            <person name="Wang P."/>
            <person name="Xu J."/>
            <person name="Bruns T."/>
            <person name="Baldrian P."/>
            <person name="Vilgalys R."/>
            <person name="Henrissat B."/>
            <person name="Grigoriev I.V."/>
            <person name="Hibbett D."/>
            <person name="Nagy L.G."/>
            <person name="Martin F.M."/>
        </authorList>
    </citation>
    <scope>NUCLEOTIDE SEQUENCE</scope>
    <source>
        <strain evidence="1">P2</strain>
    </source>
</reference>
<reference evidence="1" key="2">
    <citation type="journal article" date="2020" name="Nat. Commun.">
        <title>Large-scale genome sequencing of mycorrhizal fungi provides insights into the early evolution of symbiotic traits.</title>
        <authorList>
            <person name="Miyauchi S."/>
            <person name="Kiss E."/>
            <person name="Kuo A."/>
            <person name="Drula E."/>
            <person name="Kohler A."/>
            <person name="Sanchez-Garcia M."/>
            <person name="Morin E."/>
            <person name="Andreopoulos B."/>
            <person name="Barry K.W."/>
            <person name="Bonito G."/>
            <person name="Buee M."/>
            <person name="Carver A."/>
            <person name="Chen C."/>
            <person name="Cichocki N."/>
            <person name="Clum A."/>
            <person name="Culley D."/>
            <person name="Crous P.W."/>
            <person name="Fauchery L."/>
            <person name="Girlanda M."/>
            <person name="Hayes R.D."/>
            <person name="Keri Z."/>
            <person name="LaButti K."/>
            <person name="Lipzen A."/>
            <person name="Lombard V."/>
            <person name="Magnuson J."/>
            <person name="Maillard F."/>
            <person name="Murat C."/>
            <person name="Nolan M."/>
            <person name="Ohm R.A."/>
            <person name="Pangilinan J."/>
            <person name="Pereira M.F."/>
            <person name="Perotto S."/>
            <person name="Peter M."/>
            <person name="Pfister S."/>
            <person name="Riley R."/>
            <person name="Sitrit Y."/>
            <person name="Stielow J.B."/>
            <person name="Szollosi G."/>
            <person name="Zifcakova L."/>
            <person name="Stursova M."/>
            <person name="Spatafora J.W."/>
            <person name="Tedersoo L."/>
            <person name="Vaario L.M."/>
            <person name="Yamada A."/>
            <person name="Yan M."/>
            <person name="Wang P."/>
            <person name="Xu J."/>
            <person name="Bruns T."/>
            <person name="Baldrian P."/>
            <person name="Vilgalys R."/>
            <person name="Dunand C."/>
            <person name="Henrissat B."/>
            <person name="Grigoriev I.V."/>
            <person name="Hibbett D."/>
            <person name="Nagy L.G."/>
            <person name="Martin F.M."/>
        </authorList>
    </citation>
    <scope>NUCLEOTIDE SEQUENCE</scope>
    <source>
        <strain evidence="1">P2</strain>
    </source>
</reference>
<gene>
    <name evidence="1" type="ORF">BDM02DRAFT_3121622</name>
</gene>
<sequence length="886" mass="98199">MSISVTSFAQSSFPFPVYALLGFRSMVYATLCFVALLVFAYFTNPSESSFRAYLTEQSFRRHLTRLDDSSDQDSDTSGVHYSSRRSTANGPHPDSVRSQVHFANRASVSLRTPLHAYHNLVFFTVAFVVPPTELDIKSSDLDFSVSNLWFVGVFGGWWRGGPLYSWWVDAAVRSKDEEGVSSGVLSVKALDNMNEYDGVSVLPFSSFEAKKACGSPPRLRNPRSELSDGVQRVQRVLSSRSITPPPLPATASLPLHNVQQSTCVPVPQPFHPPTVTSVATSASSPPKSFDKSPVIMDLLSRISSTKVGVQDLRSQIADFRTHSSHQHETLNRELEAHRERKRQEELTRSDLKSRTKSLEDSKRSAESVKRDAERKLRSAENRRDEVARKIVHLRNEITKSRSKLGDDREWVENVQSGAIGDGDHGKGERIHLDEELQKRKAEIKVVENVIAALTLRAKELEDKVLEGRERLKVILEQARRVRLAQQSEQDRSLISPTNLSIGPRDWEDNLSWPPVQTSSTSPIHTPDHLPDSESRDIQNGHFSPKVISLSAGLPTPGLLGSEDLIRLNPPAKFAPFDDPMSLVAADGEILQSAFLIPSGLISSLSDVTPDVDLSRSFKADSDLFITQAHRSTTTRRRNSGADAHETRNTTIPGFADGFPFEHTIGNGYTSGRIVGRFDPGFNSQLREESNLDRQRAALRTTVPHQHSVLDPFSSTPNLIDSSKDLEATPAPRRWFSVKEKKKLNPQAEAFNLPTTRSLFKPMVPAFFDALNPTKSGLVSSMGPDNSSRHLTESVTRSSFFSKAFAPSPAERAALGAGRFHKSLEKLPSLSDVPGSLHTSPVLSHTTPNCQDSVTVVPGSSFAKSMAWLNSLPRRKPKFSPWDDEEH</sequence>
<accession>A0ACB6Z4Q1</accession>
<organism evidence="1 2">
    <name type="scientific">Thelephora ganbajun</name>
    <name type="common">Ganba fungus</name>
    <dbReference type="NCBI Taxonomy" id="370292"/>
    <lineage>
        <taxon>Eukaryota</taxon>
        <taxon>Fungi</taxon>
        <taxon>Dikarya</taxon>
        <taxon>Basidiomycota</taxon>
        <taxon>Agaricomycotina</taxon>
        <taxon>Agaricomycetes</taxon>
        <taxon>Thelephorales</taxon>
        <taxon>Thelephoraceae</taxon>
        <taxon>Thelephora</taxon>
    </lineage>
</organism>
<keyword evidence="2" id="KW-1185">Reference proteome</keyword>
<evidence type="ECO:0000313" key="2">
    <source>
        <dbReference type="Proteomes" id="UP000886501"/>
    </source>
</evidence>